<gene>
    <name evidence="1" type="ORF">ILEXP_LOCUS15542</name>
</gene>
<dbReference type="EMBL" id="CAUOFW020001712">
    <property type="protein sequence ID" value="CAK9147632.1"/>
    <property type="molecule type" value="Genomic_DNA"/>
</dbReference>
<protein>
    <submittedName>
        <fullName evidence="1">Uncharacterized protein</fullName>
    </submittedName>
</protein>
<evidence type="ECO:0000313" key="1">
    <source>
        <dbReference type="EMBL" id="CAK9147632.1"/>
    </source>
</evidence>
<keyword evidence="2" id="KW-1185">Reference proteome</keyword>
<proteinExistence type="predicted"/>
<reference evidence="1 2" key="1">
    <citation type="submission" date="2024-02" db="EMBL/GenBank/DDBJ databases">
        <authorList>
            <person name="Vignale AGUSTIN F."/>
            <person name="Sosa J E."/>
            <person name="Modenutti C."/>
        </authorList>
    </citation>
    <scope>NUCLEOTIDE SEQUENCE [LARGE SCALE GENOMIC DNA]</scope>
</reference>
<accession>A0ABC8RT38</accession>
<comment type="caution">
    <text evidence="1">The sequence shown here is derived from an EMBL/GenBank/DDBJ whole genome shotgun (WGS) entry which is preliminary data.</text>
</comment>
<sequence length="68" mass="7510">MDAMELEKENSCLGDTQSENLGETDVILLSLKQSIEESLQKDDVQVIVIIGSYRKLSAEFNVTSFSGI</sequence>
<evidence type="ECO:0000313" key="2">
    <source>
        <dbReference type="Proteomes" id="UP001642360"/>
    </source>
</evidence>
<organism evidence="1 2">
    <name type="scientific">Ilex paraguariensis</name>
    <name type="common">yerba mate</name>
    <dbReference type="NCBI Taxonomy" id="185542"/>
    <lineage>
        <taxon>Eukaryota</taxon>
        <taxon>Viridiplantae</taxon>
        <taxon>Streptophyta</taxon>
        <taxon>Embryophyta</taxon>
        <taxon>Tracheophyta</taxon>
        <taxon>Spermatophyta</taxon>
        <taxon>Magnoliopsida</taxon>
        <taxon>eudicotyledons</taxon>
        <taxon>Gunneridae</taxon>
        <taxon>Pentapetalae</taxon>
        <taxon>asterids</taxon>
        <taxon>campanulids</taxon>
        <taxon>Aquifoliales</taxon>
        <taxon>Aquifoliaceae</taxon>
        <taxon>Ilex</taxon>
    </lineage>
</organism>
<dbReference type="AlphaFoldDB" id="A0ABC8RT38"/>
<dbReference type="Proteomes" id="UP001642360">
    <property type="component" value="Unassembled WGS sequence"/>
</dbReference>
<name>A0ABC8RT38_9AQUA</name>